<evidence type="ECO:0000313" key="2">
    <source>
        <dbReference type="EMBL" id="GFH25090.1"/>
    </source>
</evidence>
<keyword evidence="2" id="KW-0808">Transferase</keyword>
<dbReference type="EMBL" id="BLLF01002716">
    <property type="protein sequence ID" value="GFH25090.1"/>
    <property type="molecule type" value="Genomic_DNA"/>
</dbReference>
<evidence type="ECO:0000259" key="1">
    <source>
        <dbReference type="PROSITE" id="PS50222"/>
    </source>
</evidence>
<sequence length="91" mass="9493">MDAGGSGTVTLHQLVGALRHESISLPEDAVQTLVAGIEGRGSGAVDYDSFVATCLQRNRLAKADLLLQACQLLDRDASGFLPKADLLAALD</sequence>
<dbReference type="Proteomes" id="UP000485058">
    <property type="component" value="Unassembled WGS sequence"/>
</dbReference>
<dbReference type="GO" id="GO:0005509">
    <property type="term" value="F:calcium ion binding"/>
    <property type="evidence" value="ECO:0007669"/>
    <property type="project" value="InterPro"/>
</dbReference>
<name>A0A699ZV51_HAELA</name>
<proteinExistence type="predicted"/>
<dbReference type="GO" id="GO:0016301">
    <property type="term" value="F:kinase activity"/>
    <property type="evidence" value="ECO:0007669"/>
    <property type="project" value="UniProtKB-KW"/>
</dbReference>
<protein>
    <submittedName>
        <fullName evidence="2">Calcium-dependent protein kinase 17-like protein</fullName>
    </submittedName>
</protein>
<dbReference type="InterPro" id="IPR002048">
    <property type="entry name" value="EF_hand_dom"/>
</dbReference>
<feature type="domain" description="EF-hand" evidence="1">
    <location>
        <begin position="61"/>
        <end position="91"/>
    </location>
</feature>
<reference evidence="2 3" key="1">
    <citation type="submission" date="2020-02" db="EMBL/GenBank/DDBJ databases">
        <title>Draft genome sequence of Haematococcus lacustris strain NIES-144.</title>
        <authorList>
            <person name="Morimoto D."/>
            <person name="Nakagawa S."/>
            <person name="Yoshida T."/>
            <person name="Sawayama S."/>
        </authorList>
    </citation>
    <scope>NUCLEOTIDE SEQUENCE [LARGE SCALE GENOMIC DNA]</scope>
    <source>
        <strain evidence="2 3">NIES-144</strain>
    </source>
</reference>
<gene>
    <name evidence="2" type="ORF">HaLaN_22996</name>
</gene>
<feature type="non-terminal residue" evidence="2">
    <location>
        <position position="91"/>
    </location>
</feature>
<dbReference type="SUPFAM" id="SSF47473">
    <property type="entry name" value="EF-hand"/>
    <property type="match status" value="1"/>
</dbReference>
<feature type="non-terminal residue" evidence="2">
    <location>
        <position position="1"/>
    </location>
</feature>
<organism evidence="2 3">
    <name type="scientific">Haematococcus lacustris</name>
    <name type="common">Green alga</name>
    <name type="synonym">Haematococcus pluvialis</name>
    <dbReference type="NCBI Taxonomy" id="44745"/>
    <lineage>
        <taxon>Eukaryota</taxon>
        <taxon>Viridiplantae</taxon>
        <taxon>Chlorophyta</taxon>
        <taxon>core chlorophytes</taxon>
        <taxon>Chlorophyceae</taxon>
        <taxon>CS clade</taxon>
        <taxon>Chlamydomonadales</taxon>
        <taxon>Haematococcaceae</taxon>
        <taxon>Haematococcus</taxon>
    </lineage>
</organism>
<dbReference type="InterPro" id="IPR011992">
    <property type="entry name" value="EF-hand-dom_pair"/>
</dbReference>
<evidence type="ECO:0000313" key="3">
    <source>
        <dbReference type="Proteomes" id="UP000485058"/>
    </source>
</evidence>
<keyword evidence="2" id="KW-0418">Kinase</keyword>
<dbReference type="AlphaFoldDB" id="A0A699ZV51"/>
<dbReference type="PROSITE" id="PS50222">
    <property type="entry name" value="EF_HAND_2"/>
    <property type="match status" value="1"/>
</dbReference>
<keyword evidence="3" id="KW-1185">Reference proteome</keyword>
<accession>A0A699ZV51</accession>
<comment type="caution">
    <text evidence="2">The sequence shown here is derived from an EMBL/GenBank/DDBJ whole genome shotgun (WGS) entry which is preliminary data.</text>
</comment>
<dbReference type="Gene3D" id="1.10.238.10">
    <property type="entry name" value="EF-hand"/>
    <property type="match status" value="1"/>
</dbReference>